<keyword evidence="3" id="KW-1185">Reference proteome</keyword>
<feature type="compositionally biased region" description="Basic residues" evidence="1">
    <location>
        <begin position="383"/>
        <end position="396"/>
    </location>
</feature>
<feature type="compositionally biased region" description="Basic and acidic residues" evidence="1">
    <location>
        <begin position="288"/>
        <end position="297"/>
    </location>
</feature>
<sequence>MTTSSSKSLPRRSLRGKNTPTLSEAPGTAPLQPAPEVHSSTSQPHLPPPASSAPSGLSTRTNSQKRRKRSPSPTNSADGRNTPELQQDSPSRLGDLGFPVGPKTSRNRLVDLLDKYVKTKRPRLTREDKASRIRSAREVRPKPTAHDPETHVNEASPDGTQDVQAGAEHTDPVAPDDYDFNQLDLPDLIRIVEGIGLDGKTLPKDKLVALCNQNRDLIRIPRHMFRFALPKPQAGPSLILTAGPVSHHKHQDDGQPSLIHSSTHTTQGSTSTGQGQIFSAAGTTLPKETMKAKERAADNSVCQSESSISKQRTPYEPSERNPTEEPAESSEKRFTEKDVLQDTLPSLEQQPSLTQSSTRTTHGSAPTGPVQISTLAGPTLPKNPKKAKVRVAKKLVRQSESSIRKQRSKGKGRATSFSPCESSERSPTEEPPESSQKQSTEKDVLQDAFPSLEHRRFLYPRPNPTSKLLPTSDPEPADLSDDDWLPPDDDKSSSEASDGLPDSISDKHSPFRESTSKKPAFSRTSPPPSMKPQPQPASASPAPEVNEFVDHGQGPLEEDKDEPQWRFKYCESFGNFLDQLKHSLAETNRKLELVTKDLAILSQIVSRFADVKPTPSPETKVRGGRSASWMRLHIDTLLGHTEDSARLPAPATGEDQKAWKIDVDLDDFEPCQRSPAESPPTFDESLLGSDGPRHPKATAQQLIVMRTMMQFVGVSSFRPDFSKSPSSAENKWLWDLAFSIFIKLVECGEYPGVSLDAANQQQLKKLLNTRVRSLMKQYQQESWDERRKKQTASAGRRRARLCYVSSFLFNSLPIIHQTDASLKQTKKLRERIVLSQKPLWPLSAVIQAACSDDETDHEGCLDLDSDQTQTAVHIRKLIWRSSELTDTIIFLEEYKARVDASIPKPPKQENRRSSSSNGRPPRPRLRCPNASISDHPAPSGLPIDCYSQQYLETLTPFERSALGIERKPLLSTLIPIIKSL</sequence>
<feature type="region of interest" description="Disordered" evidence="1">
    <location>
        <begin position="121"/>
        <end position="179"/>
    </location>
</feature>
<feature type="region of interest" description="Disordered" evidence="1">
    <location>
        <begin position="901"/>
        <end position="938"/>
    </location>
</feature>
<feature type="compositionally biased region" description="Polar residues" evidence="1">
    <location>
        <begin position="71"/>
        <end position="90"/>
    </location>
</feature>
<feature type="region of interest" description="Disordered" evidence="1">
    <location>
        <begin position="240"/>
        <end position="562"/>
    </location>
</feature>
<dbReference type="GeneID" id="18929815"/>
<evidence type="ECO:0000313" key="3">
    <source>
        <dbReference type="Proteomes" id="UP000001072"/>
    </source>
</evidence>
<dbReference type="VEuPathDB" id="FungiDB:MELLADRAFT_61955"/>
<feature type="compositionally biased region" description="Basic and acidic residues" evidence="1">
    <location>
        <begin position="504"/>
        <end position="516"/>
    </location>
</feature>
<dbReference type="EMBL" id="GL883101">
    <property type="protein sequence ID" value="EGG08368.1"/>
    <property type="molecule type" value="Genomic_DNA"/>
</dbReference>
<dbReference type="HOGENOM" id="CLU_007152_0_0_1"/>
<feature type="compositionally biased region" description="Basic and acidic residues" evidence="1">
    <location>
        <begin position="124"/>
        <end position="152"/>
    </location>
</feature>
<feature type="region of interest" description="Disordered" evidence="1">
    <location>
        <begin position="1"/>
        <end position="105"/>
    </location>
</feature>
<feature type="compositionally biased region" description="Pro residues" evidence="1">
    <location>
        <begin position="525"/>
        <end position="535"/>
    </location>
</feature>
<dbReference type="RefSeq" id="XP_007408566.1">
    <property type="nucleotide sequence ID" value="XM_007408504.1"/>
</dbReference>
<evidence type="ECO:0000313" key="2">
    <source>
        <dbReference type="EMBL" id="EGG08368.1"/>
    </source>
</evidence>
<proteinExistence type="predicted"/>
<dbReference type="AlphaFoldDB" id="F4RHE5"/>
<gene>
    <name evidence="2" type="ORF">MELLADRAFT_61955</name>
</gene>
<feature type="compositionally biased region" description="Polar residues" evidence="1">
    <location>
        <begin position="300"/>
        <end position="312"/>
    </location>
</feature>
<dbReference type="KEGG" id="mlr:MELLADRAFT_61955"/>
<protein>
    <submittedName>
        <fullName evidence="2">Uncharacterized protein</fullName>
    </submittedName>
</protein>
<dbReference type="InParanoid" id="F4RHE5"/>
<accession>F4RHE5</accession>
<evidence type="ECO:0000256" key="1">
    <source>
        <dbReference type="SAM" id="MobiDB-lite"/>
    </source>
</evidence>
<feature type="compositionally biased region" description="Low complexity" evidence="1">
    <location>
        <begin position="260"/>
        <end position="276"/>
    </location>
</feature>
<feature type="region of interest" description="Disordered" evidence="1">
    <location>
        <begin position="670"/>
        <end position="695"/>
    </location>
</feature>
<feature type="compositionally biased region" description="Acidic residues" evidence="1">
    <location>
        <begin position="475"/>
        <end position="487"/>
    </location>
</feature>
<reference evidence="3" key="1">
    <citation type="journal article" date="2011" name="Proc. Natl. Acad. Sci. U.S.A.">
        <title>Obligate biotrophy features unraveled by the genomic analysis of rust fungi.</title>
        <authorList>
            <person name="Duplessis S."/>
            <person name="Cuomo C.A."/>
            <person name="Lin Y.-C."/>
            <person name="Aerts A."/>
            <person name="Tisserant E."/>
            <person name="Veneault-Fourrey C."/>
            <person name="Joly D.L."/>
            <person name="Hacquard S."/>
            <person name="Amselem J."/>
            <person name="Cantarel B.L."/>
            <person name="Chiu R."/>
            <person name="Coutinho P.M."/>
            <person name="Feau N."/>
            <person name="Field M."/>
            <person name="Frey P."/>
            <person name="Gelhaye E."/>
            <person name="Goldberg J."/>
            <person name="Grabherr M.G."/>
            <person name="Kodira C.D."/>
            <person name="Kohler A."/>
            <person name="Kuees U."/>
            <person name="Lindquist E.A."/>
            <person name="Lucas S.M."/>
            <person name="Mago R."/>
            <person name="Mauceli E."/>
            <person name="Morin E."/>
            <person name="Murat C."/>
            <person name="Pangilinan J.L."/>
            <person name="Park R."/>
            <person name="Pearson M."/>
            <person name="Quesneville H."/>
            <person name="Rouhier N."/>
            <person name="Sakthikumar S."/>
            <person name="Salamov A.A."/>
            <person name="Schmutz J."/>
            <person name="Selles B."/>
            <person name="Shapiro H."/>
            <person name="Tanguay P."/>
            <person name="Tuskan G.A."/>
            <person name="Henrissat B."/>
            <person name="Van de Peer Y."/>
            <person name="Rouze P."/>
            <person name="Ellis J.G."/>
            <person name="Dodds P.N."/>
            <person name="Schein J.E."/>
            <person name="Zhong S."/>
            <person name="Hamelin R.C."/>
            <person name="Grigoriev I.V."/>
            <person name="Szabo L.J."/>
            <person name="Martin F."/>
        </authorList>
    </citation>
    <scope>NUCLEOTIDE SEQUENCE [LARGE SCALE GENOMIC DNA]</scope>
    <source>
        <strain evidence="3">98AG31 / pathotype 3-4-7</strain>
    </source>
</reference>
<organism evidence="3">
    <name type="scientific">Melampsora larici-populina (strain 98AG31 / pathotype 3-4-7)</name>
    <name type="common">Poplar leaf rust fungus</name>
    <dbReference type="NCBI Taxonomy" id="747676"/>
    <lineage>
        <taxon>Eukaryota</taxon>
        <taxon>Fungi</taxon>
        <taxon>Dikarya</taxon>
        <taxon>Basidiomycota</taxon>
        <taxon>Pucciniomycotina</taxon>
        <taxon>Pucciniomycetes</taxon>
        <taxon>Pucciniales</taxon>
        <taxon>Melampsoraceae</taxon>
        <taxon>Melampsora</taxon>
    </lineage>
</organism>
<feature type="compositionally biased region" description="Polar residues" evidence="1">
    <location>
        <begin position="343"/>
        <end position="376"/>
    </location>
</feature>
<feature type="compositionally biased region" description="Basic and acidic residues" evidence="1">
    <location>
        <begin position="317"/>
        <end position="340"/>
    </location>
</feature>
<dbReference type="Proteomes" id="UP000001072">
    <property type="component" value="Unassembled WGS sequence"/>
</dbReference>
<name>F4RHE5_MELLP</name>